<reference evidence="3" key="1">
    <citation type="submission" date="2023-10" db="EMBL/GenBank/DDBJ databases">
        <authorList>
            <person name="Chen Y."/>
            <person name="Shah S."/>
            <person name="Dougan E. K."/>
            <person name="Thang M."/>
            <person name="Chan C."/>
        </authorList>
    </citation>
    <scope>NUCLEOTIDE SEQUENCE [LARGE SCALE GENOMIC DNA]</scope>
</reference>
<proteinExistence type="predicted"/>
<dbReference type="EMBL" id="CAUYUJ010014394">
    <property type="protein sequence ID" value="CAK0840704.1"/>
    <property type="molecule type" value="Genomic_DNA"/>
</dbReference>
<accession>A0ABN9T6K5</accession>
<name>A0ABN9T6K5_9DINO</name>
<evidence type="ECO:0000313" key="3">
    <source>
        <dbReference type="EMBL" id="CAK0840704.1"/>
    </source>
</evidence>
<sequence>MALDPAALRIMLNETLRPLNAQMDSMNATLAGNLTAIKEMDGWLPAGDDIQAHSVRMDELELKLQRQQQGADTEMEQEHAKSFYERARDHPIKFTQASTGTQHDLRIGFDEPYDMKKKGYILGLIWTQICAYMRMNGCWTSTIVLACNTYQGLCYTTVRDEPIDLVMLSSWTESKVVVETCFQELRNFGPTEQQVQDLPAAVNSAYRELFTDVQHGRIIDQARFHEHIRIMQERALVLEPREHEQSPEYQHDGERTVKQHKLLKAWSPKHRRISLAGILGNQGHAPTSLEDSAARLAEHWGRAHTAADAPNVPPRSSEMPLAHCQKVSTGINWNVPLSDMLGFLHRKKDAAAGPDGVLCSGWAKCSMECMEILCQVRQVLSNWLQVKAVSSVGAPRARERARPLRPSPSEGASAPEGGRRRLRAAGLRHPAAEGEADTFGCLANIGNPELCIPVSEYHWFPGAAGPRG</sequence>
<dbReference type="Proteomes" id="UP001189429">
    <property type="component" value="Unassembled WGS sequence"/>
</dbReference>
<organism evidence="3 4">
    <name type="scientific">Prorocentrum cordatum</name>
    <dbReference type="NCBI Taxonomy" id="2364126"/>
    <lineage>
        <taxon>Eukaryota</taxon>
        <taxon>Sar</taxon>
        <taxon>Alveolata</taxon>
        <taxon>Dinophyceae</taxon>
        <taxon>Prorocentrales</taxon>
        <taxon>Prorocentraceae</taxon>
        <taxon>Prorocentrum</taxon>
    </lineage>
</organism>
<protein>
    <submittedName>
        <fullName evidence="3">Uncharacterized protein</fullName>
    </submittedName>
</protein>
<comment type="caution">
    <text evidence="3">The sequence shown here is derived from an EMBL/GenBank/DDBJ whole genome shotgun (WGS) entry which is preliminary data.</text>
</comment>
<feature type="region of interest" description="Disordered" evidence="2">
    <location>
        <begin position="395"/>
        <end position="419"/>
    </location>
</feature>
<keyword evidence="1" id="KW-0175">Coiled coil</keyword>
<evidence type="ECO:0000256" key="2">
    <source>
        <dbReference type="SAM" id="MobiDB-lite"/>
    </source>
</evidence>
<keyword evidence="4" id="KW-1185">Reference proteome</keyword>
<evidence type="ECO:0000256" key="1">
    <source>
        <dbReference type="SAM" id="Coils"/>
    </source>
</evidence>
<feature type="coiled-coil region" evidence="1">
    <location>
        <begin position="50"/>
        <end position="77"/>
    </location>
</feature>
<gene>
    <name evidence="3" type="ORF">PCOR1329_LOCUS36069</name>
</gene>
<evidence type="ECO:0000313" key="4">
    <source>
        <dbReference type="Proteomes" id="UP001189429"/>
    </source>
</evidence>